<evidence type="ECO:0000313" key="2">
    <source>
        <dbReference type="EMBL" id="KAK4412075.1"/>
    </source>
</evidence>
<reference evidence="2" key="2">
    <citation type="journal article" date="2024" name="Plant">
        <title>Genomic evolution and insights into agronomic trait innovations of Sesamum species.</title>
        <authorList>
            <person name="Miao H."/>
            <person name="Wang L."/>
            <person name="Qu L."/>
            <person name="Liu H."/>
            <person name="Sun Y."/>
            <person name="Le M."/>
            <person name="Wang Q."/>
            <person name="Wei S."/>
            <person name="Zheng Y."/>
            <person name="Lin W."/>
            <person name="Duan Y."/>
            <person name="Cao H."/>
            <person name="Xiong S."/>
            <person name="Wang X."/>
            <person name="Wei L."/>
            <person name="Li C."/>
            <person name="Ma Q."/>
            <person name="Ju M."/>
            <person name="Zhao R."/>
            <person name="Li G."/>
            <person name="Mu C."/>
            <person name="Tian Q."/>
            <person name="Mei H."/>
            <person name="Zhang T."/>
            <person name="Gao T."/>
            <person name="Zhang H."/>
        </authorList>
    </citation>
    <scope>NUCLEOTIDE SEQUENCE</scope>
    <source>
        <strain evidence="2">3651</strain>
    </source>
</reference>
<dbReference type="EMBL" id="JACGWO010000030">
    <property type="protein sequence ID" value="KAK4412075.1"/>
    <property type="molecule type" value="Genomic_DNA"/>
</dbReference>
<feature type="region of interest" description="Disordered" evidence="1">
    <location>
        <begin position="65"/>
        <end position="120"/>
    </location>
</feature>
<organism evidence="2 3">
    <name type="scientific">Sesamum alatum</name>
    <dbReference type="NCBI Taxonomy" id="300844"/>
    <lineage>
        <taxon>Eukaryota</taxon>
        <taxon>Viridiplantae</taxon>
        <taxon>Streptophyta</taxon>
        <taxon>Embryophyta</taxon>
        <taxon>Tracheophyta</taxon>
        <taxon>Spermatophyta</taxon>
        <taxon>Magnoliopsida</taxon>
        <taxon>eudicotyledons</taxon>
        <taxon>Gunneridae</taxon>
        <taxon>Pentapetalae</taxon>
        <taxon>asterids</taxon>
        <taxon>lamiids</taxon>
        <taxon>Lamiales</taxon>
        <taxon>Pedaliaceae</taxon>
        <taxon>Sesamum</taxon>
    </lineage>
</organism>
<proteinExistence type="predicted"/>
<gene>
    <name evidence="2" type="ORF">Salat_2972800</name>
</gene>
<feature type="compositionally biased region" description="Basic and acidic residues" evidence="1">
    <location>
        <begin position="65"/>
        <end position="75"/>
    </location>
</feature>
<accession>A0AAE1XHQ5</accession>
<feature type="compositionally biased region" description="Polar residues" evidence="1">
    <location>
        <begin position="109"/>
        <end position="120"/>
    </location>
</feature>
<keyword evidence="3" id="KW-1185">Reference proteome</keyword>
<evidence type="ECO:0000313" key="3">
    <source>
        <dbReference type="Proteomes" id="UP001293254"/>
    </source>
</evidence>
<reference evidence="2" key="1">
    <citation type="submission" date="2020-06" db="EMBL/GenBank/DDBJ databases">
        <authorList>
            <person name="Li T."/>
            <person name="Hu X."/>
            <person name="Zhang T."/>
            <person name="Song X."/>
            <person name="Zhang H."/>
            <person name="Dai N."/>
            <person name="Sheng W."/>
            <person name="Hou X."/>
            <person name="Wei L."/>
        </authorList>
    </citation>
    <scope>NUCLEOTIDE SEQUENCE</scope>
    <source>
        <strain evidence="2">3651</strain>
        <tissue evidence="2">Leaf</tissue>
    </source>
</reference>
<protein>
    <submittedName>
        <fullName evidence="2">Uncharacterized protein</fullName>
    </submittedName>
</protein>
<dbReference type="AlphaFoldDB" id="A0AAE1XHQ5"/>
<name>A0AAE1XHQ5_9LAMI</name>
<dbReference type="Proteomes" id="UP001293254">
    <property type="component" value="Unassembled WGS sequence"/>
</dbReference>
<evidence type="ECO:0000256" key="1">
    <source>
        <dbReference type="SAM" id="MobiDB-lite"/>
    </source>
</evidence>
<comment type="caution">
    <text evidence="2">The sequence shown here is derived from an EMBL/GenBank/DDBJ whole genome shotgun (WGS) entry which is preliminary data.</text>
</comment>
<sequence>MVPRHFESRLRPLRLLVKAESHTQELGVRVKLKQPSPALSQSHEFKPGQAVHENLFLARLDRLIKKPPRHEKDSEAEMGENETSSVRKVQKDAGESSSSKANQRKSSTRRSSSLERYQIR</sequence>